<evidence type="ECO:0000313" key="4">
    <source>
        <dbReference type="Proteomes" id="UP000268093"/>
    </source>
</evidence>
<organism evidence="3 4">
    <name type="scientific">Jimgerdemannia flammicorona</name>
    <dbReference type="NCBI Taxonomy" id="994334"/>
    <lineage>
        <taxon>Eukaryota</taxon>
        <taxon>Fungi</taxon>
        <taxon>Fungi incertae sedis</taxon>
        <taxon>Mucoromycota</taxon>
        <taxon>Mucoromycotina</taxon>
        <taxon>Endogonomycetes</taxon>
        <taxon>Endogonales</taxon>
        <taxon>Endogonaceae</taxon>
        <taxon>Jimgerdemannia</taxon>
    </lineage>
</organism>
<evidence type="ECO:0000259" key="2">
    <source>
        <dbReference type="PROSITE" id="PS50076"/>
    </source>
</evidence>
<dbReference type="Pfam" id="PF00226">
    <property type="entry name" value="DnaJ"/>
    <property type="match status" value="1"/>
</dbReference>
<dbReference type="GO" id="GO:0051087">
    <property type="term" value="F:protein-folding chaperone binding"/>
    <property type="evidence" value="ECO:0007669"/>
    <property type="project" value="TreeGrafter"/>
</dbReference>
<dbReference type="PRINTS" id="PR00625">
    <property type="entry name" value="JDOMAIN"/>
</dbReference>
<dbReference type="PANTHER" id="PTHR44360">
    <property type="entry name" value="DNAJ HOMOLOG SUBFAMILY B MEMBER 9"/>
    <property type="match status" value="1"/>
</dbReference>
<proteinExistence type="predicted"/>
<feature type="domain" description="J" evidence="2">
    <location>
        <begin position="100"/>
        <end position="146"/>
    </location>
</feature>
<evidence type="ECO:0000256" key="1">
    <source>
        <dbReference type="ARBA" id="ARBA00023186"/>
    </source>
</evidence>
<dbReference type="GO" id="GO:0051787">
    <property type="term" value="F:misfolded protein binding"/>
    <property type="evidence" value="ECO:0007669"/>
    <property type="project" value="TreeGrafter"/>
</dbReference>
<dbReference type="GO" id="GO:0005783">
    <property type="term" value="C:endoplasmic reticulum"/>
    <property type="evidence" value="ECO:0007669"/>
    <property type="project" value="TreeGrafter"/>
</dbReference>
<dbReference type="CDD" id="cd06257">
    <property type="entry name" value="DnaJ"/>
    <property type="match status" value="1"/>
</dbReference>
<dbReference type="OrthoDB" id="436519at2759"/>
<reference evidence="3 4" key="1">
    <citation type="journal article" date="2018" name="New Phytol.">
        <title>Phylogenomics of Endogonaceae and evolution of mycorrhizas within Mucoromycota.</title>
        <authorList>
            <person name="Chang Y."/>
            <person name="Desiro A."/>
            <person name="Na H."/>
            <person name="Sandor L."/>
            <person name="Lipzen A."/>
            <person name="Clum A."/>
            <person name="Barry K."/>
            <person name="Grigoriev I.V."/>
            <person name="Martin F.M."/>
            <person name="Stajich J.E."/>
            <person name="Smith M.E."/>
            <person name="Bonito G."/>
            <person name="Spatafora J.W."/>
        </authorList>
    </citation>
    <scope>NUCLEOTIDE SEQUENCE [LARGE SCALE GENOMIC DNA]</scope>
    <source>
        <strain evidence="3 4">GMNB39</strain>
    </source>
</reference>
<dbReference type="Proteomes" id="UP000268093">
    <property type="component" value="Unassembled WGS sequence"/>
</dbReference>
<keyword evidence="4" id="KW-1185">Reference proteome</keyword>
<dbReference type="SUPFAM" id="SSF46565">
    <property type="entry name" value="Chaperone J-domain"/>
    <property type="match status" value="1"/>
</dbReference>
<accession>A0A432ZY82</accession>
<protein>
    <submittedName>
        <fullName evidence="3">DnaJ domain-containing protein</fullName>
    </submittedName>
</protein>
<dbReference type="InterPro" id="IPR001623">
    <property type="entry name" value="DnaJ_domain"/>
</dbReference>
<dbReference type="Gene3D" id="1.10.287.110">
    <property type="entry name" value="DnaJ domain"/>
    <property type="match status" value="1"/>
</dbReference>
<dbReference type="AlphaFoldDB" id="A0A432ZY82"/>
<dbReference type="PANTHER" id="PTHR44360:SF1">
    <property type="entry name" value="DNAJ HOMOLOG SUBFAMILY B MEMBER 9"/>
    <property type="match status" value="1"/>
</dbReference>
<dbReference type="SMART" id="SM00271">
    <property type="entry name" value="DnaJ"/>
    <property type="match status" value="1"/>
</dbReference>
<name>A0A432ZY82_9FUNG</name>
<keyword evidence="1" id="KW-0143">Chaperone</keyword>
<dbReference type="GO" id="GO:0036503">
    <property type="term" value="P:ERAD pathway"/>
    <property type="evidence" value="ECO:0007669"/>
    <property type="project" value="TreeGrafter"/>
</dbReference>
<comment type="caution">
    <text evidence="3">The sequence shown here is derived from an EMBL/GenBank/DDBJ whole genome shotgun (WGS) entry which is preliminary data.</text>
</comment>
<dbReference type="EMBL" id="RBNI01029616">
    <property type="protein sequence ID" value="RUO95461.1"/>
    <property type="molecule type" value="Genomic_DNA"/>
</dbReference>
<dbReference type="InterPro" id="IPR051948">
    <property type="entry name" value="Hsp70_co-chaperone_J-domain"/>
</dbReference>
<dbReference type="PROSITE" id="PS50076">
    <property type="entry name" value="DNAJ_2"/>
    <property type="match status" value="1"/>
</dbReference>
<dbReference type="InterPro" id="IPR036869">
    <property type="entry name" value="J_dom_sf"/>
</dbReference>
<sequence length="146" mass="17043">MTEVIVPRDKRHDTHRGARLRALQTRSSLISLSYCLESQYCNSAMDIRKELSDNKKRYESGEISETVFNETRQKIFESTRKKVLKNSSSSIHRRVTITNNLYAVLGLNRDVTEQQIKQSYRKLSLKHHPDKNNGVERPNYKGLFCL</sequence>
<evidence type="ECO:0000313" key="3">
    <source>
        <dbReference type="EMBL" id="RUO95461.1"/>
    </source>
</evidence>
<gene>
    <name evidence="3" type="ORF">BC936DRAFT_143969</name>
</gene>